<accession>A0A645ILE0</accession>
<gene>
    <name evidence="1" type="ORF">SDC9_199561</name>
</gene>
<organism evidence="1">
    <name type="scientific">bioreactor metagenome</name>
    <dbReference type="NCBI Taxonomy" id="1076179"/>
    <lineage>
        <taxon>unclassified sequences</taxon>
        <taxon>metagenomes</taxon>
        <taxon>ecological metagenomes</taxon>
    </lineage>
</organism>
<reference evidence="1" key="1">
    <citation type="submission" date="2019-08" db="EMBL/GenBank/DDBJ databases">
        <authorList>
            <person name="Kucharzyk K."/>
            <person name="Murdoch R.W."/>
            <person name="Higgins S."/>
            <person name="Loffler F."/>
        </authorList>
    </citation>
    <scope>NUCLEOTIDE SEQUENCE</scope>
</reference>
<dbReference type="EMBL" id="VSSQ01117487">
    <property type="protein sequence ID" value="MPN51910.1"/>
    <property type="molecule type" value="Genomic_DNA"/>
</dbReference>
<comment type="caution">
    <text evidence="1">The sequence shown here is derived from an EMBL/GenBank/DDBJ whole genome shotgun (WGS) entry which is preliminary data.</text>
</comment>
<name>A0A645ILE0_9ZZZZ</name>
<evidence type="ECO:0000313" key="1">
    <source>
        <dbReference type="EMBL" id="MPN51910.1"/>
    </source>
</evidence>
<proteinExistence type="predicted"/>
<dbReference type="AlphaFoldDB" id="A0A645ILE0"/>
<sequence length="45" mass="5009">MRISRGDVALRFDDAEVVKEPRAFGKRRVALVLQRASLPVGIDVT</sequence>
<protein>
    <submittedName>
        <fullName evidence="1">Uncharacterized protein</fullName>
    </submittedName>
</protein>